<accession>A0ABM3XRU9</accession>
<dbReference type="Proteomes" id="UP001652624">
    <property type="component" value="Chromosome 7"/>
</dbReference>
<dbReference type="PANTHER" id="PTHR23093:SF16">
    <property type="entry name" value="FAM194 C-TERMINAL DOMAIN-CONTAINING PROTEIN"/>
    <property type="match status" value="1"/>
</dbReference>
<evidence type="ECO:0000313" key="3">
    <source>
        <dbReference type="RefSeq" id="XP_060051546.1"/>
    </source>
</evidence>
<dbReference type="Pfam" id="PF14977">
    <property type="entry name" value="FAM194"/>
    <property type="match status" value="1"/>
</dbReference>
<name>A0ABM3XRU9_ERIEU</name>
<gene>
    <name evidence="3" type="primary">LOC132539532</name>
</gene>
<keyword evidence="2" id="KW-1185">Reference proteome</keyword>
<protein>
    <submittedName>
        <fullName evidence="3">Uncharacterized protein C3orf20-like isoform X1</fullName>
    </submittedName>
</protein>
<proteinExistence type="predicted"/>
<dbReference type="PANTHER" id="PTHR23093">
    <property type="entry name" value="SIMILAR TO CHROMOSOME 3 OPEN READING FRAME 20"/>
    <property type="match status" value="1"/>
</dbReference>
<dbReference type="RefSeq" id="XP_060051546.1">
    <property type="nucleotide sequence ID" value="XM_060195563.1"/>
</dbReference>
<reference evidence="3" key="1">
    <citation type="submission" date="2025-08" db="UniProtKB">
        <authorList>
            <consortium name="RefSeq"/>
        </authorList>
    </citation>
    <scope>IDENTIFICATION</scope>
</reference>
<sequence>MYTNIFSNYHKQVIIGTFTPFGCGSISFPKSQVISMMFNQDGGIVISRTGNILREWMWPLKGKLKDPVEVTVNKYITVEVSGRFAITLTYIAYAKVVKLSLAPVKCKSCCPCLPESLFRDASAISREAKELYKIYKIKCKQMKPIAREKHRPSLSDPVDVASFDPVMDISIMYDIKTVITIRKLQRKVKHILLHWLDHYRLAVGLQSLHVCGIPRFLQDVAKKEVPSAEFPLPQSATEKDESREYLRYRYTFLKLKGIYRLSPLHYIQKTTVSKKFPRNPLPVLGMDAVQLACPVVLRRALRGKEGDECRCSASSIPEVTDLEYDYLIGNQLTSLDQIIIVYVFAAKEKDNCMREVVKLYRELNRSRRMPCFESRLDSFRLLKYSIISASKFTGGKSPLLVERHNVVPGIFLMYIQGKLLFANFIFNGYSTSAKDLQKQVEKTRNDFLMGYFLPSDFRIQALPTSCFRSDEVLH</sequence>
<dbReference type="InterPro" id="IPR029281">
    <property type="entry name" value="FAM194_C"/>
</dbReference>
<feature type="domain" description="FAM194 C-terminal" evidence="1">
    <location>
        <begin position="3"/>
        <end position="117"/>
    </location>
</feature>
<evidence type="ECO:0000313" key="2">
    <source>
        <dbReference type="Proteomes" id="UP001652624"/>
    </source>
</evidence>
<dbReference type="GeneID" id="132539532"/>
<organism evidence="2 3">
    <name type="scientific">Erinaceus europaeus</name>
    <name type="common">Western European hedgehog</name>
    <dbReference type="NCBI Taxonomy" id="9365"/>
    <lineage>
        <taxon>Eukaryota</taxon>
        <taxon>Metazoa</taxon>
        <taxon>Chordata</taxon>
        <taxon>Craniata</taxon>
        <taxon>Vertebrata</taxon>
        <taxon>Euteleostomi</taxon>
        <taxon>Mammalia</taxon>
        <taxon>Eutheria</taxon>
        <taxon>Laurasiatheria</taxon>
        <taxon>Eulipotyphla</taxon>
        <taxon>Erinaceidae</taxon>
        <taxon>Erinaceinae</taxon>
        <taxon>Erinaceus</taxon>
    </lineage>
</organism>
<evidence type="ECO:0000259" key="1">
    <source>
        <dbReference type="Pfam" id="PF14977"/>
    </source>
</evidence>